<dbReference type="AlphaFoldDB" id="A0A1R2BN67"/>
<evidence type="ECO:0000313" key="1">
    <source>
        <dbReference type="EMBL" id="OMJ78015.1"/>
    </source>
</evidence>
<accession>A0A1R2BN67</accession>
<gene>
    <name evidence="1" type="ORF">SteCoe_22299</name>
</gene>
<protein>
    <submittedName>
        <fullName evidence="1">Uncharacterized protein</fullName>
    </submittedName>
</protein>
<dbReference type="Proteomes" id="UP000187209">
    <property type="component" value="Unassembled WGS sequence"/>
</dbReference>
<dbReference type="EMBL" id="MPUH01000544">
    <property type="protein sequence ID" value="OMJ78015.1"/>
    <property type="molecule type" value="Genomic_DNA"/>
</dbReference>
<proteinExistence type="predicted"/>
<organism evidence="1 2">
    <name type="scientific">Stentor coeruleus</name>
    <dbReference type="NCBI Taxonomy" id="5963"/>
    <lineage>
        <taxon>Eukaryota</taxon>
        <taxon>Sar</taxon>
        <taxon>Alveolata</taxon>
        <taxon>Ciliophora</taxon>
        <taxon>Postciliodesmatophora</taxon>
        <taxon>Heterotrichea</taxon>
        <taxon>Heterotrichida</taxon>
        <taxon>Stentoridae</taxon>
        <taxon>Stentor</taxon>
    </lineage>
</organism>
<sequence length="163" mass="18481">MATISFADRFKDKSEHLGKTGMMTVDENKAIKKASIPANKLHHPYVKKLDLSAPRNEISLLRTPNLLLNLQKVHSISSQTLNLTGSLKTHPLRSQNLSSLKFTNKNAKETSKKVMILGSKQINVEKKNDSLTERLPPIKNKLEIVKSVIENFKKLKENLKNHY</sequence>
<comment type="caution">
    <text evidence="1">The sequence shown here is derived from an EMBL/GenBank/DDBJ whole genome shotgun (WGS) entry which is preliminary data.</text>
</comment>
<reference evidence="1 2" key="1">
    <citation type="submission" date="2016-11" db="EMBL/GenBank/DDBJ databases">
        <title>The macronuclear genome of Stentor coeruleus: a giant cell with tiny introns.</title>
        <authorList>
            <person name="Slabodnick M."/>
            <person name="Ruby J.G."/>
            <person name="Reiff S.B."/>
            <person name="Swart E.C."/>
            <person name="Gosai S."/>
            <person name="Prabakaran S."/>
            <person name="Witkowska E."/>
            <person name="Larue G.E."/>
            <person name="Fisher S."/>
            <person name="Freeman R.M."/>
            <person name="Gunawardena J."/>
            <person name="Chu W."/>
            <person name="Stover N.A."/>
            <person name="Gregory B.D."/>
            <person name="Nowacki M."/>
            <person name="Derisi J."/>
            <person name="Roy S.W."/>
            <person name="Marshall W.F."/>
            <person name="Sood P."/>
        </authorList>
    </citation>
    <scope>NUCLEOTIDE SEQUENCE [LARGE SCALE GENOMIC DNA]</scope>
    <source>
        <strain evidence="1">WM001</strain>
    </source>
</reference>
<keyword evidence="2" id="KW-1185">Reference proteome</keyword>
<evidence type="ECO:0000313" key="2">
    <source>
        <dbReference type="Proteomes" id="UP000187209"/>
    </source>
</evidence>
<name>A0A1R2BN67_9CILI</name>